<evidence type="ECO:0000313" key="3">
    <source>
        <dbReference type="EMBL" id="GLF99227.1"/>
    </source>
</evidence>
<accession>A0ABQ5P9J6</accession>
<dbReference type="Proteomes" id="UP001291653">
    <property type="component" value="Unassembled WGS sequence"/>
</dbReference>
<feature type="chain" id="PRO_5045672195" evidence="2">
    <location>
        <begin position="23"/>
        <end position="511"/>
    </location>
</feature>
<dbReference type="InterPro" id="IPR043777">
    <property type="entry name" value="DUF5719"/>
</dbReference>
<proteinExistence type="predicted"/>
<keyword evidence="4" id="KW-1185">Reference proteome</keyword>
<reference evidence="3 4" key="1">
    <citation type="submission" date="2022-10" db="EMBL/GenBank/DDBJ databases">
        <title>Draft genome sequence of Streptomyces sp. YSPA8.</title>
        <authorList>
            <person name="Moriuchi R."/>
            <person name="Dohra H."/>
            <person name="Yamamura H."/>
            <person name="Kodani S."/>
        </authorList>
    </citation>
    <scope>NUCLEOTIDE SEQUENCE [LARGE SCALE GENOMIC DNA]</scope>
    <source>
        <strain evidence="3 4">YSPA8</strain>
    </source>
</reference>
<feature type="region of interest" description="Disordered" evidence="1">
    <location>
        <begin position="66"/>
        <end position="133"/>
    </location>
</feature>
<feature type="compositionally biased region" description="Low complexity" evidence="1">
    <location>
        <begin position="70"/>
        <end position="87"/>
    </location>
</feature>
<evidence type="ECO:0000313" key="4">
    <source>
        <dbReference type="Proteomes" id="UP001291653"/>
    </source>
</evidence>
<keyword evidence="2" id="KW-0732">Signal</keyword>
<organism evidence="3 4">
    <name type="scientific">Streptomyces yaizuensis</name>
    <dbReference type="NCBI Taxonomy" id="2989713"/>
    <lineage>
        <taxon>Bacteria</taxon>
        <taxon>Bacillati</taxon>
        <taxon>Actinomycetota</taxon>
        <taxon>Actinomycetes</taxon>
        <taxon>Kitasatosporales</taxon>
        <taxon>Streptomycetaceae</taxon>
        <taxon>Streptomyces</taxon>
    </lineage>
</organism>
<protein>
    <submittedName>
        <fullName evidence="3">DUF5719 family protein</fullName>
    </submittedName>
</protein>
<evidence type="ECO:0000256" key="2">
    <source>
        <dbReference type="SAM" id="SignalP"/>
    </source>
</evidence>
<dbReference type="Pfam" id="PF18986">
    <property type="entry name" value="DUF5719"/>
    <property type="match status" value="1"/>
</dbReference>
<dbReference type="EMBL" id="BSBI01000019">
    <property type="protein sequence ID" value="GLF99227.1"/>
    <property type="molecule type" value="Genomic_DNA"/>
</dbReference>
<name>A0ABQ5P9J6_9ACTN</name>
<evidence type="ECO:0000256" key="1">
    <source>
        <dbReference type="SAM" id="MobiDB-lite"/>
    </source>
</evidence>
<feature type="compositionally biased region" description="Basic and acidic residues" evidence="1">
    <location>
        <begin position="96"/>
        <end position="113"/>
    </location>
</feature>
<feature type="signal peptide" evidence="2">
    <location>
        <begin position="1"/>
        <end position="22"/>
    </location>
</feature>
<gene>
    <name evidence="3" type="ORF">SYYSPA8_33040</name>
</gene>
<sequence length="511" mass="51238">MKRTTISLLATATALAAITAVASLTAPDGAGTATEAKAPARLPIERSSLLCPAPGGSSELAETRYTAYTPPGRGSPAAAPGEGARAELVPSASGQSERRRSPGEPKGDARDANKPVVPLDRPGRPVSAEEGAADAPALVGTATGALAPGWTAQQTTVVAAGATRGLLGLGCTPPATDLWIPGASTAKDRQDYVHLTNPDDSPAVVDVEMYGKDGELETTLTEGIPVPARASVPILLSTLTAEVAPDVTVHVATRSGRIGAAVRAGGAETGSDWITAAAGPSATAVLPGIPADATSVRLIAYAPGDHDAELKVELAGPSGRIVPAGAESLHVKAGMTAGLDLGDVTRGEPGSLIVSPEDGARATPVAAALLIVRGKGDEQEIAFIPATVPVGERATVADNRAKGTTLSFTAPRDTARVRVTASAGTGGGEPAVKSYTVRAGTTLAAPAPVPAGGKGSYALTIETESGGPVHASRMLALPEDGIEMFTVQTFQDDRGTVAVPHAEQDVSVLND</sequence>
<dbReference type="RefSeq" id="WP_323451178.1">
    <property type="nucleotide sequence ID" value="NZ_BSBI01000019.1"/>
</dbReference>
<comment type="caution">
    <text evidence="3">The sequence shown here is derived from an EMBL/GenBank/DDBJ whole genome shotgun (WGS) entry which is preliminary data.</text>
</comment>